<accession>A0A4Q9VY40</accession>
<name>A0A4Q9VY40_9HYPH</name>
<feature type="domain" description="GntR C-terminal" evidence="4">
    <location>
        <begin position="31"/>
        <end position="154"/>
    </location>
</feature>
<proteinExistence type="predicted"/>
<dbReference type="PANTHER" id="PTHR43537">
    <property type="entry name" value="TRANSCRIPTIONAL REGULATOR, GNTR FAMILY"/>
    <property type="match status" value="1"/>
</dbReference>
<gene>
    <name evidence="5" type="ORF">EYW49_01135</name>
</gene>
<evidence type="ECO:0000313" key="5">
    <source>
        <dbReference type="EMBL" id="TBW41436.1"/>
    </source>
</evidence>
<dbReference type="Gene3D" id="1.20.120.530">
    <property type="entry name" value="GntR ligand-binding domain-like"/>
    <property type="match status" value="1"/>
</dbReference>
<evidence type="ECO:0000256" key="1">
    <source>
        <dbReference type="ARBA" id="ARBA00023015"/>
    </source>
</evidence>
<protein>
    <submittedName>
        <fullName evidence="5">FadR family transcriptional regulator</fullName>
    </submittedName>
</protein>
<reference evidence="5 6" key="1">
    <citation type="submission" date="2019-02" db="EMBL/GenBank/DDBJ databases">
        <title>Siculibacillus lacustris gen. nov., sp. nov., a new rosette-forming bacterium isolated from a freshwater crater lake (Lake St. Ana, Romania).</title>
        <authorList>
            <person name="Felfoldi T."/>
            <person name="Marton Z."/>
            <person name="Szabo A."/>
            <person name="Mentes A."/>
            <person name="Boka K."/>
            <person name="Marialigeti K."/>
            <person name="Mathe I."/>
            <person name="Koncz M."/>
            <person name="Schumann P."/>
            <person name="Toth E."/>
        </authorList>
    </citation>
    <scope>NUCLEOTIDE SEQUENCE [LARGE SCALE GENOMIC DNA]</scope>
    <source>
        <strain evidence="5 6">SA-279</strain>
    </source>
</reference>
<dbReference type="SMART" id="SM00895">
    <property type="entry name" value="FCD"/>
    <property type="match status" value="1"/>
</dbReference>
<dbReference type="OrthoDB" id="9028214at2"/>
<organism evidence="5 6">
    <name type="scientific">Siculibacillus lacustris</name>
    <dbReference type="NCBI Taxonomy" id="1549641"/>
    <lineage>
        <taxon>Bacteria</taxon>
        <taxon>Pseudomonadati</taxon>
        <taxon>Pseudomonadota</taxon>
        <taxon>Alphaproteobacteria</taxon>
        <taxon>Hyphomicrobiales</taxon>
        <taxon>Ancalomicrobiaceae</taxon>
        <taxon>Siculibacillus</taxon>
    </lineage>
</organism>
<dbReference type="SUPFAM" id="SSF48008">
    <property type="entry name" value="GntR ligand-binding domain-like"/>
    <property type="match status" value="1"/>
</dbReference>
<keyword evidence="2" id="KW-0238">DNA-binding</keyword>
<sequence>MVVRDDVDEFLGSLAVTVKQLFADRPDYLVQLMDVRRILESEVVLRLATLGRPIREVEAALAQMATAATAGDQSAFTDGDAAFHLALVRAVGNQILNVLYDNLFSIIVDIIRVSSRVPPKSLAEGFAEHEDIYRLIIRGDAAGAVAAIRDQIDRSSDYLGVILANAALQRRESNR</sequence>
<comment type="caution">
    <text evidence="5">The sequence shown here is derived from an EMBL/GenBank/DDBJ whole genome shotgun (WGS) entry which is preliminary data.</text>
</comment>
<evidence type="ECO:0000313" key="6">
    <source>
        <dbReference type="Proteomes" id="UP000292781"/>
    </source>
</evidence>
<dbReference type="Pfam" id="PF07729">
    <property type="entry name" value="FCD"/>
    <property type="match status" value="1"/>
</dbReference>
<evidence type="ECO:0000256" key="3">
    <source>
        <dbReference type="ARBA" id="ARBA00023163"/>
    </source>
</evidence>
<dbReference type="EMBL" id="SJFN01000001">
    <property type="protein sequence ID" value="TBW41436.1"/>
    <property type="molecule type" value="Genomic_DNA"/>
</dbReference>
<dbReference type="PANTHER" id="PTHR43537:SF5">
    <property type="entry name" value="UXU OPERON TRANSCRIPTIONAL REGULATOR"/>
    <property type="match status" value="1"/>
</dbReference>
<dbReference type="AlphaFoldDB" id="A0A4Q9VY40"/>
<keyword evidence="6" id="KW-1185">Reference proteome</keyword>
<dbReference type="GO" id="GO:0003677">
    <property type="term" value="F:DNA binding"/>
    <property type="evidence" value="ECO:0007669"/>
    <property type="project" value="UniProtKB-KW"/>
</dbReference>
<keyword evidence="1" id="KW-0805">Transcription regulation</keyword>
<dbReference type="InterPro" id="IPR011711">
    <property type="entry name" value="GntR_C"/>
</dbReference>
<dbReference type="Proteomes" id="UP000292781">
    <property type="component" value="Unassembled WGS sequence"/>
</dbReference>
<evidence type="ECO:0000256" key="2">
    <source>
        <dbReference type="ARBA" id="ARBA00023125"/>
    </source>
</evidence>
<dbReference type="InterPro" id="IPR008920">
    <property type="entry name" value="TF_FadR/GntR_C"/>
</dbReference>
<keyword evidence="3" id="KW-0804">Transcription</keyword>
<evidence type="ECO:0000259" key="4">
    <source>
        <dbReference type="SMART" id="SM00895"/>
    </source>
</evidence>